<dbReference type="AlphaFoldDB" id="A0AAE3QLJ6"/>
<dbReference type="Proteomes" id="UP001241110">
    <property type="component" value="Unassembled WGS sequence"/>
</dbReference>
<sequence>MGLFDFLKKDNTTSSILTTDNGLPGPTYLADYTEHIAGAKKVYPFEWRRKLISTAGNSKFKIKYYGQLLHAMCDILIVRTHFAPALVVAKDIVSGQEILLFDGCKNGFNPMFCDEFTSEQITNRPLDNWYIDRNKNDSFEIILSAYYQIDFDDESEGFLEDVDENGFIELADQSKMEFEKAKRNAFDVFQIVAITEKGRKIEVLAEELA</sequence>
<dbReference type="RefSeq" id="WP_313977969.1">
    <property type="nucleotide sequence ID" value="NZ_JASJOS010000004.1"/>
</dbReference>
<accession>A0AAE3QLJ6</accession>
<proteinExistence type="predicted"/>
<reference evidence="1" key="1">
    <citation type="submission" date="2023-05" db="EMBL/GenBank/DDBJ databases">
        <authorList>
            <person name="Zhang X."/>
        </authorList>
    </citation>
    <scope>NUCLEOTIDE SEQUENCE</scope>
    <source>
        <strain evidence="1">YF14B1</strain>
    </source>
</reference>
<evidence type="ECO:0000313" key="2">
    <source>
        <dbReference type="Proteomes" id="UP001241110"/>
    </source>
</evidence>
<organism evidence="1 2">
    <name type="scientific">Xanthocytophaga flava</name>
    <dbReference type="NCBI Taxonomy" id="3048013"/>
    <lineage>
        <taxon>Bacteria</taxon>
        <taxon>Pseudomonadati</taxon>
        <taxon>Bacteroidota</taxon>
        <taxon>Cytophagia</taxon>
        <taxon>Cytophagales</taxon>
        <taxon>Rhodocytophagaceae</taxon>
        <taxon>Xanthocytophaga</taxon>
    </lineage>
</organism>
<comment type="caution">
    <text evidence="1">The sequence shown here is derived from an EMBL/GenBank/DDBJ whole genome shotgun (WGS) entry which is preliminary data.</text>
</comment>
<evidence type="ECO:0000313" key="1">
    <source>
        <dbReference type="EMBL" id="MDJ1480891.1"/>
    </source>
</evidence>
<protein>
    <submittedName>
        <fullName evidence="1">Uncharacterized protein</fullName>
    </submittedName>
</protein>
<name>A0AAE3QLJ6_9BACT</name>
<dbReference type="EMBL" id="JASJOS010000004">
    <property type="protein sequence ID" value="MDJ1480891.1"/>
    <property type="molecule type" value="Genomic_DNA"/>
</dbReference>
<gene>
    <name evidence="1" type="ORF">QNI16_10395</name>
</gene>